<dbReference type="InterPro" id="IPR009091">
    <property type="entry name" value="RCC1/BLIP-II"/>
</dbReference>
<dbReference type="GO" id="GO:0005743">
    <property type="term" value="C:mitochondrial inner membrane"/>
    <property type="evidence" value="ECO:0007669"/>
    <property type="project" value="TreeGrafter"/>
</dbReference>
<dbReference type="KEGG" id="hir:HETIRDRAFT_115260"/>
<dbReference type="InterPro" id="IPR000408">
    <property type="entry name" value="Reg_chr_condens"/>
</dbReference>
<dbReference type="Gene3D" id="2.130.10.30">
    <property type="entry name" value="Regulator of chromosome condensation 1/beta-lactamase-inhibitor protein II"/>
    <property type="match status" value="1"/>
</dbReference>
<dbReference type="HOGENOM" id="CLU_021989_0_0_1"/>
<evidence type="ECO:0000256" key="1">
    <source>
        <dbReference type="PROSITE-ProRule" id="PRU00235"/>
    </source>
</evidence>
<dbReference type="STRING" id="747525.W4KHZ1"/>
<protein>
    <submittedName>
        <fullName evidence="2">Chloroperoxidase</fullName>
    </submittedName>
</protein>
<sequence>MLRRHGSPASTARSLRRLYSKSLGSTSKRPAAAMLGGTLVLVSAAVLGAHNLRPLMIHNDAVPSGDLADKTKTLQEASRIPKVEETDGKLRLLAWGSNKSHIISPDSSIDSIRTPVAASFLENSALRDLALHSSHAACVDARGDVYQWGDGFFGPSTSASGTKDRGPTLTLKGKNIKSLQVTESRVYALSASGKLYVLSAQAAAQSLSPGTPTPSSSPWWGTGWMWGEDVSIDFAEVAPAHKLAWGEKQVTLFCSDPKRTFISIAAGRDHLLALTSSGRTFAHPITKNANTYGQLGFRKFDISNPSSAIHPPSSRLHVELTPKAVIDPYRNRSRHVRESSSSSPPAVSAPLLPISENLVGVDDQNIRFCDRLFEIPSLRGVQVDQIAAGGRSSYVKTTTGRVLGWGANEYGQIGLGGNVSLDTITVPTEVVLWRSTAGDTLTKCTDLHAGGDLAFFTVERRDGTSIRNIDLLSCGNGQYGGLGNALFSNAQGAPSRTKSVSGLLEFSEKTNNLQPISPQSMSISPDGHVLLTLDTLSQSGPGGGGLDLFVWGTNYEYQLGNGKRTSIAVPTTLSLPDGNRFMLVKTRAAEVRDARGKVWKKGVEVEQVAVAGQGNSVVYWRICS</sequence>
<dbReference type="OrthoDB" id="10256179at2759"/>
<dbReference type="PANTHER" id="PTHR47563:SF1">
    <property type="entry name" value="PROTEIN FMP25, MITOCHONDRIAL"/>
    <property type="match status" value="1"/>
</dbReference>
<dbReference type="AlphaFoldDB" id="W4KHZ1"/>
<dbReference type="InParanoid" id="W4KHZ1"/>
<dbReference type="GeneID" id="20666471"/>
<proteinExistence type="predicted"/>
<evidence type="ECO:0000313" key="3">
    <source>
        <dbReference type="Proteomes" id="UP000030671"/>
    </source>
</evidence>
<dbReference type="SUPFAM" id="SSF50985">
    <property type="entry name" value="RCC1/BLIP-II"/>
    <property type="match status" value="1"/>
</dbReference>
<reference evidence="2 3" key="1">
    <citation type="journal article" date="2012" name="New Phytol.">
        <title>Insight into trade-off between wood decay and parasitism from the genome of a fungal forest pathogen.</title>
        <authorList>
            <person name="Olson A."/>
            <person name="Aerts A."/>
            <person name="Asiegbu F."/>
            <person name="Belbahri L."/>
            <person name="Bouzid O."/>
            <person name="Broberg A."/>
            <person name="Canback B."/>
            <person name="Coutinho P.M."/>
            <person name="Cullen D."/>
            <person name="Dalman K."/>
            <person name="Deflorio G."/>
            <person name="van Diepen L.T."/>
            <person name="Dunand C."/>
            <person name="Duplessis S."/>
            <person name="Durling M."/>
            <person name="Gonthier P."/>
            <person name="Grimwood J."/>
            <person name="Fossdal C.G."/>
            <person name="Hansson D."/>
            <person name="Henrissat B."/>
            <person name="Hietala A."/>
            <person name="Himmelstrand K."/>
            <person name="Hoffmeister D."/>
            <person name="Hogberg N."/>
            <person name="James T.Y."/>
            <person name="Karlsson M."/>
            <person name="Kohler A."/>
            <person name="Kues U."/>
            <person name="Lee Y.H."/>
            <person name="Lin Y.C."/>
            <person name="Lind M."/>
            <person name="Lindquist E."/>
            <person name="Lombard V."/>
            <person name="Lucas S."/>
            <person name="Lunden K."/>
            <person name="Morin E."/>
            <person name="Murat C."/>
            <person name="Park J."/>
            <person name="Raffaello T."/>
            <person name="Rouze P."/>
            <person name="Salamov A."/>
            <person name="Schmutz J."/>
            <person name="Solheim H."/>
            <person name="Stahlberg J."/>
            <person name="Velez H."/>
            <person name="de Vries R.P."/>
            <person name="Wiebenga A."/>
            <person name="Woodward S."/>
            <person name="Yakovlev I."/>
            <person name="Garbelotto M."/>
            <person name="Martin F."/>
            <person name="Grigoriev I.V."/>
            <person name="Stenlid J."/>
        </authorList>
    </citation>
    <scope>NUCLEOTIDE SEQUENCE [LARGE SCALE GENOMIC DNA]</scope>
    <source>
        <strain evidence="2 3">TC 32-1</strain>
    </source>
</reference>
<dbReference type="GO" id="GO:0034551">
    <property type="term" value="P:mitochondrial respiratory chain complex III assembly"/>
    <property type="evidence" value="ECO:0007669"/>
    <property type="project" value="TreeGrafter"/>
</dbReference>
<organism evidence="2 3">
    <name type="scientific">Heterobasidion irregulare (strain TC 32-1)</name>
    <dbReference type="NCBI Taxonomy" id="747525"/>
    <lineage>
        <taxon>Eukaryota</taxon>
        <taxon>Fungi</taxon>
        <taxon>Dikarya</taxon>
        <taxon>Basidiomycota</taxon>
        <taxon>Agaricomycotina</taxon>
        <taxon>Agaricomycetes</taxon>
        <taxon>Russulales</taxon>
        <taxon>Bondarzewiaceae</taxon>
        <taxon>Heterobasidion</taxon>
        <taxon>Heterobasidion annosum species complex</taxon>
    </lineage>
</organism>
<name>W4KHZ1_HETIT</name>
<dbReference type="RefSeq" id="XP_009542336.1">
    <property type="nucleotide sequence ID" value="XM_009544041.1"/>
</dbReference>
<keyword evidence="3" id="KW-1185">Reference proteome</keyword>
<dbReference type="InterPro" id="IPR053245">
    <property type="entry name" value="MitoProcess-Associated"/>
</dbReference>
<dbReference type="Pfam" id="PF00415">
    <property type="entry name" value="RCC1"/>
    <property type="match status" value="1"/>
</dbReference>
<dbReference type="PANTHER" id="PTHR47563">
    <property type="entry name" value="PROTEIN FMP25, MITOCHONDRIAL"/>
    <property type="match status" value="1"/>
</dbReference>
<dbReference type="Proteomes" id="UP000030671">
    <property type="component" value="Unassembled WGS sequence"/>
</dbReference>
<dbReference type="PROSITE" id="PS50012">
    <property type="entry name" value="RCC1_3"/>
    <property type="match status" value="1"/>
</dbReference>
<keyword evidence="2" id="KW-0560">Oxidoreductase</keyword>
<dbReference type="eggNOG" id="KOG1426">
    <property type="taxonomic scope" value="Eukaryota"/>
</dbReference>
<gene>
    <name evidence="2" type="ORF">HETIRDRAFT_115260</name>
</gene>
<dbReference type="Pfam" id="PF13540">
    <property type="entry name" value="RCC1_2"/>
    <property type="match status" value="1"/>
</dbReference>
<feature type="repeat" description="RCC1" evidence="1">
    <location>
        <begin position="400"/>
        <end position="460"/>
    </location>
</feature>
<accession>W4KHZ1</accession>
<dbReference type="GO" id="GO:0004601">
    <property type="term" value="F:peroxidase activity"/>
    <property type="evidence" value="ECO:0007669"/>
    <property type="project" value="UniProtKB-KW"/>
</dbReference>
<keyword evidence="2" id="KW-0575">Peroxidase</keyword>
<dbReference type="EMBL" id="KI925455">
    <property type="protein sequence ID" value="ETW85478.1"/>
    <property type="molecule type" value="Genomic_DNA"/>
</dbReference>
<evidence type="ECO:0000313" key="2">
    <source>
        <dbReference type="EMBL" id="ETW85478.1"/>
    </source>
</evidence>